<name>A0A541AYT7_9NOCA</name>
<gene>
    <name evidence="2" type="ORF">FK531_22160</name>
</gene>
<accession>A0A541AYT7</accession>
<dbReference type="AlphaFoldDB" id="A0A541AYT7"/>
<feature type="transmembrane region" description="Helical" evidence="1">
    <location>
        <begin position="68"/>
        <end position="89"/>
    </location>
</feature>
<dbReference type="EMBL" id="VIGH01000017">
    <property type="protein sequence ID" value="TQF65237.1"/>
    <property type="molecule type" value="Genomic_DNA"/>
</dbReference>
<keyword evidence="3" id="KW-1185">Reference proteome</keyword>
<evidence type="ECO:0000313" key="3">
    <source>
        <dbReference type="Proteomes" id="UP000316256"/>
    </source>
</evidence>
<feature type="transmembrane region" description="Helical" evidence="1">
    <location>
        <begin position="37"/>
        <end position="56"/>
    </location>
</feature>
<keyword evidence="1" id="KW-0812">Transmembrane</keyword>
<evidence type="ECO:0000313" key="2">
    <source>
        <dbReference type="EMBL" id="TQF65237.1"/>
    </source>
</evidence>
<evidence type="ECO:0000256" key="1">
    <source>
        <dbReference type="SAM" id="Phobius"/>
    </source>
</evidence>
<protein>
    <submittedName>
        <fullName evidence="2">DUF1109 family protein</fullName>
    </submittedName>
</protein>
<keyword evidence="1" id="KW-0472">Membrane</keyword>
<sequence>MDLVSWRPPSLHCSCSSASTTTGGRHGSAICSGVDPLLFGGVALLALAVAGLIWAIRTLYVVGQDRRWSWWILPVPLAMISVLAIGLLLPSPTFDEMRPQFEQTAHDLLASCTAQGRWSIG</sequence>
<reference evidence="2 3" key="1">
    <citation type="submission" date="2019-06" db="EMBL/GenBank/DDBJ databases">
        <title>Rhodococcus spaelei sp. nov., isolated from a cave.</title>
        <authorList>
            <person name="Lee S.D."/>
        </authorList>
    </citation>
    <scope>NUCLEOTIDE SEQUENCE [LARGE SCALE GENOMIC DNA]</scope>
    <source>
        <strain evidence="2 3">C9-5</strain>
    </source>
</reference>
<organism evidence="2 3">
    <name type="scientific">Rhodococcus spelaei</name>
    <dbReference type="NCBI Taxonomy" id="2546320"/>
    <lineage>
        <taxon>Bacteria</taxon>
        <taxon>Bacillati</taxon>
        <taxon>Actinomycetota</taxon>
        <taxon>Actinomycetes</taxon>
        <taxon>Mycobacteriales</taxon>
        <taxon>Nocardiaceae</taxon>
        <taxon>Rhodococcus</taxon>
    </lineage>
</organism>
<dbReference type="Proteomes" id="UP000316256">
    <property type="component" value="Unassembled WGS sequence"/>
</dbReference>
<keyword evidence="1" id="KW-1133">Transmembrane helix</keyword>
<proteinExistence type="predicted"/>
<comment type="caution">
    <text evidence="2">The sequence shown here is derived from an EMBL/GenBank/DDBJ whole genome shotgun (WGS) entry which is preliminary data.</text>
</comment>
<dbReference type="OrthoDB" id="3692290at2"/>